<keyword evidence="3" id="KW-0808">Transferase</keyword>
<name>A0A179SHQ0_9HYPH</name>
<evidence type="ECO:0000256" key="1">
    <source>
        <dbReference type="ARBA" id="ARBA00006739"/>
    </source>
</evidence>
<comment type="caution">
    <text evidence="5">The sequence shown here is derived from an EMBL/GenBank/DDBJ whole genome shotgun (WGS) entry which is preliminary data.</text>
</comment>
<dbReference type="CDD" id="cd00761">
    <property type="entry name" value="Glyco_tranf_GTA_type"/>
    <property type="match status" value="1"/>
</dbReference>
<dbReference type="PANTHER" id="PTHR43179">
    <property type="entry name" value="RHAMNOSYLTRANSFERASE WBBL"/>
    <property type="match status" value="1"/>
</dbReference>
<evidence type="ECO:0000313" key="6">
    <source>
        <dbReference type="Proteomes" id="UP000078316"/>
    </source>
</evidence>
<accession>A0A179SHQ0</accession>
<comment type="similarity">
    <text evidence="1">Belongs to the glycosyltransferase 2 family.</text>
</comment>
<dbReference type="GO" id="GO:0016757">
    <property type="term" value="F:glycosyltransferase activity"/>
    <property type="evidence" value="ECO:0007669"/>
    <property type="project" value="UniProtKB-KW"/>
</dbReference>
<evidence type="ECO:0000256" key="2">
    <source>
        <dbReference type="ARBA" id="ARBA00022676"/>
    </source>
</evidence>
<reference evidence="5 6" key="1">
    <citation type="submission" date="2016-04" db="EMBL/GenBank/DDBJ databases">
        <authorList>
            <person name="Evans L.H."/>
            <person name="Alamgir A."/>
            <person name="Owens N."/>
            <person name="Weber N.D."/>
            <person name="Virtaneva K."/>
            <person name="Barbian K."/>
            <person name="Babar A."/>
            <person name="Rosenke K."/>
        </authorList>
    </citation>
    <scope>NUCLEOTIDE SEQUENCE [LARGE SCALE GENOMIC DNA]</scope>
    <source>
        <strain evidence="5 6">PMB02</strain>
    </source>
</reference>
<dbReference type="PANTHER" id="PTHR43179:SF12">
    <property type="entry name" value="GALACTOFURANOSYLTRANSFERASE GLFT2"/>
    <property type="match status" value="1"/>
</dbReference>
<organism evidence="5 6">
    <name type="scientific">Methylobacterium platani</name>
    <dbReference type="NCBI Taxonomy" id="427683"/>
    <lineage>
        <taxon>Bacteria</taxon>
        <taxon>Pseudomonadati</taxon>
        <taxon>Pseudomonadota</taxon>
        <taxon>Alphaproteobacteria</taxon>
        <taxon>Hyphomicrobiales</taxon>
        <taxon>Methylobacteriaceae</taxon>
        <taxon>Methylobacterium</taxon>
    </lineage>
</organism>
<dbReference type="OrthoDB" id="8404680at2"/>
<feature type="domain" description="Glycosyltransferase 2-like" evidence="4">
    <location>
        <begin position="29"/>
        <end position="156"/>
    </location>
</feature>
<dbReference type="Pfam" id="PF00535">
    <property type="entry name" value="Glycos_transf_2"/>
    <property type="match status" value="1"/>
</dbReference>
<gene>
    <name evidence="5" type="ORF">A5481_05525</name>
</gene>
<sequence>MSPSSIPPSQASASRASPARTPLSWALAVSTCNRGDALLECIRLALLQSRPPVGIVVVDASDDWAVNRDRVVDLAGPSGVPLHYRRAAIKSLTMQRNQAMELVRADVVFLIDDDSFMYDDCAAEILAVYEKDEAGAIAAVGACGVEASPTARSRDFSLKVTGHARGGFGAAVARSAAGRFVYRHVLMMGYEQTFVPYDTLGFPPLALPATVSPDDAVPVRSISGYALTVRVDIARREPFDPSLRHYAALEDADFCHRIARHGALVLARRARLHHFQISGGRLPRKTVITLQLLNLAFFLKRHSRMLPAKRMQYRLMLLRRLVAEFAKDLLSRRFALPQFRGVLRAMALHRTIFSTPTDEIVARYPEIQLRIIERG</sequence>
<keyword evidence="2" id="KW-0328">Glycosyltransferase</keyword>
<dbReference type="EMBL" id="LWHQ01000010">
    <property type="protein sequence ID" value="OAS26510.1"/>
    <property type="molecule type" value="Genomic_DNA"/>
</dbReference>
<evidence type="ECO:0000256" key="3">
    <source>
        <dbReference type="ARBA" id="ARBA00022679"/>
    </source>
</evidence>
<dbReference type="Proteomes" id="UP000078316">
    <property type="component" value="Unassembled WGS sequence"/>
</dbReference>
<dbReference type="RefSeq" id="WP_053082594.1">
    <property type="nucleotide sequence ID" value="NZ_LWHQ01000010.1"/>
</dbReference>
<evidence type="ECO:0000313" key="5">
    <source>
        <dbReference type="EMBL" id="OAS26510.1"/>
    </source>
</evidence>
<dbReference type="STRING" id="427683.A5481_05525"/>
<dbReference type="InterPro" id="IPR001173">
    <property type="entry name" value="Glyco_trans_2-like"/>
</dbReference>
<dbReference type="AlphaFoldDB" id="A0A179SHQ0"/>
<dbReference type="SUPFAM" id="SSF53448">
    <property type="entry name" value="Nucleotide-diphospho-sugar transferases"/>
    <property type="match status" value="1"/>
</dbReference>
<dbReference type="InterPro" id="IPR029044">
    <property type="entry name" value="Nucleotide-diphossugar_trans"/>
</dbReference>
<proteinExistence type="inferred from homology"/>
<evidence type="ECO:0000259" key="4">
    <source>
        <dbReference type="Pfam" id="PF00535"/>
    </source>
</evidence>
<protein>
    <recommendedName>
        <fullName evidence="4">Glycosyltransferase 2-like domain-containing protein</fullName>
    </recommendedName>
</protein>
<dbReference type="Gene3D" id="3.90.550.10">
    <property type="entry name" value="Spore Coat Polysaccharide Biosynthesis Protein SpsA, Chain A"/>
    <property type="match status" value="1"/>
</dbReference>